<dbReference type="Gene3D" id="3.30.70.250">
    <property type="entry name" value="Malonyl-CoA ACP transacylase, ACP-binding"/>
    <property type="match status" value="1"/>
</dbReference>
<gene>
    <name evidence="2" type="primary">baeC</name>
    <name evidence="2" type="ORF">GALL_03740</name>
</gene>
<feature type="domain" description="Malonyl-CoA:ACP transacylase (MAT)" evidence="1">
    <location>
        <begin position="6"/>
        <end position="305"/>
    </location>
</feature>
<organism evidence="2">
    <name type="scientific">mine drainage metagenome</name>
    <dbReference type="NCBI Taxonomy" id="410659"/>
    <lineage>
        <taxon>unclassified sequences</taxon>
        <taxon>metagenomes</taxon>
        <taxon>ecological metagenomes</taxon>
    </lineage>
</organism>
<evidence type="ECO:0000259" key="1">
    <source>
        <dbReference type="SMART" id="SM00827"/>
    </source>
</evidence>
<dbReference type="Pfam" id="PF00698">
    <property type="entry name" value="Acyl_transf_1"/>
    <property type="match status" value="1"/>
</dbReference>
<dbReference type="PANTHER" id="PTHR42681:SF6">
    <property type="entry name" value="BLL0263 PROTEIN"/>
    <property type="match status" value="1"/>
</dbReference>
<dbReference type="PANTHER" id="PTHR42681">
    <property type="entry name" value="MALONYL-COA-ACYL CARRIER PROTEIN TRANSACYLASE, MITOCHONDRIAL"/>
    <property type="match status" value="1"/>
</dbReference>
<reference evidence="2" key="1">
    <citation type="submission" date="2016-10" db="EMBL/GenBank/DDBJ databases">
        <title>Sequence of Gallionella enrichment culture.</title>
        <authorList>
            <person name="Poehlein A."/>
            <person name="Muehling M."/>
            <person name="Daniel R."/>
        </authorList>
    </citation>
    <scope>NUCLEOTIDE SEQUENCE</scope>
</reference>
<keyword evidence="2" id="KW-0808">Transferase</keyword>
<dbReference type="EC" id="2.3.1.39" evidence="2"/>
<dbReference type="AlphaFoldDB" id="A0A1J5TSZ0"/>
<dbReference type="GO" id="GO:0004314">
    <property type="term" value="F:[acyl-carrier-protein] S-malonyltransferase activity"/>
    <property type="evidence" value="ECO:0007669"/>
    <property type="project" value="UniProtKB-EC"/>
</dbReference>
<dbReference type="InterPro" id="IPR001227">
    <property type="entry name" value="Ac_transferase_dom_sf"/>
</dbReference>
<dbReference type="GO" id="GO:0005829">
    <property type="term" value="C:cytosol"/>
    <property type="evidence" value="ECO:0007669"/>
    <property type="project" value="TreeGrafter"/>
</dbReference>
<dbReference type="InterPro" id="IPR016035">
    <property type="entry name" value="Acyl_Trfase/lysoPLipase"/>
</dbReference>
<name>A0A1J5TSZ0_9ZZZZ</name>
<dbReference type="InterPro" id="IPR050858">
    <property type="entry name" value="Mal-CoA-ACP_Trans/PKS_FabD"/>
</dbReference>
<sequence length="310" mass="32954">MRLAILCSGQAGQHRGMLDPLFAAPECASVRQAASAALGQDVMQWWGALGDREIFLNQHAQFAIACYQLATWARIAPLLPEPDLVAGYSLGELLAYHVAGALTAAETLQLVRVRARLMDAAAASAHAGNGCMVLWRGRVSPATLAARDRAIADYGLDIAIERRNGEMVLAGPGQAIERFVADFQALNPGMVRLPVSIPAHSHYLAQAAASFRDILEASGIVAPRIPVLAAVDAMPVRSRAAAIDALSRQIAATIRWEGCMEALVESGIGKAIELGPGNDLAKLLAAEHPQIAAHAIQDFSDHRALAEWLK</sequence>
<accession>A0A1J5TSZ0</accession>
<evidence type="ECO:0000313" key="2">
    <source>
        <dbReference type="EMBL" id="OIR19493.1"/>
    </source>
</evidence>
<comment type="caution">
    <text evidence="2">The sequence shown here is derived from an EMBL/GenBank/DDBJ whole genome shotgun (WGS) entry which is preliminary data.</text>
</comment>
<proteinExistence type="predicted"/>
<dbReference type="SUPFAM" id="SSF52151">
    <property type="entry name" value="FabD/lysophospholipase-like"/>
    <property type="match status" value="1"/>
</dbReference>
<dbReference type="InterPro" id="IPR014043">
    <property type="entry name" value="Acyl_transferase_dom"/>
</dbReference>
<dbReference type="GO" id="GO:0006633">
    <property type="term" value="P:fatty acid biosynthetic process"/>
    <property type="evidence" value="ECO:0007669"/>
    <property type="project" value="TreeGrafter"/>
</dbReference>
<dbReference type="Gene3D" id="3.40.366.10">
    <property type="entry name" value="Malonyl-Coenzyme A Acyl Carrier Protein, domain 2"/>
    <property type="match status" value="1"/>
</dbReference>
<protein>
    <submittedName>
        <fullName evidence="2">Polyketide biosynthesis malonyl CoA-acyl carrier protein transacylase BaeC</fullName>
        <ecNumber evidence="2">2.3.1.39</ecNumber>
    </submittedName>
</protein>
<dbReference type="SMART" id="SM00827">
    <property type="entry name" value="PKS_AT"/>
    <property type="match status" value="1"/>
</dbReference>
<dbReference type="EMBL" id="MLJW01000001">
    <property type="protein sequence ID" value="OIR19493.1"/>
    <property type="molecule type" value="Genomic_DNA"/>
</dbReference>
<keyword evidence="2" id="KW-0012">Acyltransferase</keyword>